<evidence type="ECO:0000313" key="4">
    <source>
        <dbReference type="Proteomes" id="UP000314285"/>
    </source>
</evidence>
<dbReference type="AlphaFoldDB" id="A0A8H2PWS3"/>
<dbReference type="RefSeq" id="WP_034688648.1">
    <property type="nucleotide sequence ID" value="NZ_CP027365.1"/>
</dbReference>
<dbReference type="EMBL" id="VFBM01000001">
    <property type="protein sequence ID" value="TNX93921.1"/>
    <property type="molecule type" value="Genomic_DNA"/>
</dbReference>
<evidence type="ECO:0000256" key="1">
    <source>
        <dbReference type="SAM" id="MobiDB-lite"/>
    </source>
</evidence>
<reference evidence="3 4" key="1">
    <citation type="submission" date="2019-06" db="EMBL/GenBank/DDBJ databases">
        <title>Genome of Acinetobacter radioresistens APH1, a phenol degrading strain.</title>
        <authorList>
            <person name="Liu Y."/>
        </authorList>
    </citation>
    <scope>NUCLEOTIDE SEQUENCE [LARGE SCALE GENOMIC DNA]</scope>
    <source>
        <strain evidence="3 4">APH1</strain>
    </source>
</reference>
<keyword evidence="2" id="KW-1133">Transmembrane helix</keyword>
<keyword evidence="2" id="KW-0812">Transmembrane</keyword>
<sequence>MKQQHPKSQTTQILFQEPTAEEMQSKPGSVFSNICAILLIASSVFALVCMLRSCANEAETQAVQAHAYNAKFSKTDSALVQVVEAR</sequence>
<keyword evidence="2" id="KW-0472">Membrane</keyword>
<organism evidence="3 4">
    <name type="scientific">Acinetobacter radioresistens</name>
    <dbReference type="NCBI Taxonomy" id="40216"/>
    <lineage>
        <taxon>Bacteria</taxon>
        <taxon>Pseudomonadati</taxon>
        <taxon>Pseudomonadota</taxon>
        <taxon>Gammaproteobacteria</taxon>
        <taxon>Moraxellales</taxon>
        <taxon>Moraxellaceae</taxon>
        <taxon>Acinetobacter</taxon>
    </lineage>
</organism>
<evidence type="ECO:0000313" key="3">
    <source>
        <dbReference type="EMBL" id="TNX93921.1"/>
    </source>
</evidence>
<gene>
    <name evidence="3" type="ORF">FHY67_00185</name>
</gene>
<evidence type="ECO:0000256" key="2">
    <source>
        <dbReference type="SAM" id="Phobius"/>
    </source>
</evidence>
<feature type="transmembrane region" description="Helical" evidence="2">
    <location>
        <begin position="30"/>
        <end position="51"/>
    </location>
</feature>
<feature type="compositionally biased region" description="Polar residues" evidence="1">
    <location>
        <begin position="1"/>
        <end position="14"/>
    </location>
</feature>
<name>A0A8H2PWS3_ACIRA</name>
<proteinExistence type="predicted"/>
<comment type="caution">
    <text evidence="3">The sequence shown here is derived from an EMBL/GenBank/DDBJ whole genome shotgun (WGS) entry which is preliminary data.</text>
</comment>
<protein>
    <submittedName>
        <fullName evidence="3">Uncharacterized protein</fullName>
    </submittedName>
</protein>
<feature type="region of interest" description="Disordered" evidence="1">
    <location>
        <begin position="1"/>
        <end position="21"/>
    </location>
</feature>
<dbReference type="Proteomes" id="UP000314285">
    <property type="component" value="Unassembled WGS sequence"/>
</dbReference>
<accession>A0A8H2PWS3</accession>